<accession>C6DZS8</accession>
<dbReference type="EMBL" id="CP001661">
    <property type="protein sequence ID" value="ACT18472.1"/>
    <property type="molecule type" value="Genomic_DNA"/>
</dbReference>
<feature type="compositionally biased region" description="Low complexity" evidence="1">
    <location>
        <begin position="30"/>
        <end position="41"/>
    </location>
</feature>
<dbReference type="AlphaFoldDB" id="C6DZS8"/>
<evidence type="ECO:0000313" key="3">
    <source>
        <dbReference type="EMBL" id="ACT18472.1"/>
    </source>
</evidence>
<dbReference type="STRING" id="443144.GM21_2429"/>
<proteinExistence type="predicted"/>
<reference evidence="3" key="1">
    <citation type="submission" date="2009-07" db="EMBL/GenBank/DDBJ databases">
        <title>Complete sequence of Geobacter sp. M21.</title>
        <authorList>
            <consortium name="US DOE Joint Genome Institute"/>
            <person name="Lucas S."/>
            <person name="Copeland A."/>
            <person name="Lapidus A."/>
            <person name="Glavina del Rio T."/>
            <person name="Dalin E."/>
            <person name="Tice H."/>
            <person name="Bruce D."/>
            <person name="Goodwin L."/>
            <person name="Pitluck S."/>
            <person name="Saunders E."/>
            <person name="Brettin T."/>
            <person name="Detter J.C."/>
            <person name="Han C."/>
            <person name="Larimer F."/>
            <person name="Land M."/>
            <person name="Hauser L."/>
            <person name="Kyrpides N."/>
            <person name="Ovchinnikova G."/>
            <person name="Lovley D."/>
        </authorList>
    </citation>
    <scope>NUCLEOTIDE SEQUENCE [LARGE SCALE GENOMIC DNA]</scope>
    <source>
        <strain evidence="3">M21</strain>
    </source>
</reference>
<feature type="chain" id="PRO_5002964544" evidence="2">
    <location>
        <begin position="24"/>
        <end position="253"/>
    </location>
</feature>
<evidence type="ECO:0000256" key="1">
    <source>
        <dbReference type="SAM" id="MobiDB-lite"/>
    </source>
</evidence>
<dbReference type="eggNOG" id="ENOG50311H8">
    <property type="taxonomic scope" value="Bacteria"/>
</dbReference>
<organism evidence="3">
    <name type="scientific">Geobacter sp. (strain M21)</name>
    <dbReference type="NCBI Taxonomy" id="443144"/>
    <lineage>
        <taxon>Bacteria</taxon>
        <taxon>Pseudomonadati</taxon>
        <taxon>Thermodesulfobacteriota</taxon>
        <taxon>Desulfuromonadia</taxon>
        <taxon>Geobacterales</taxon>
        <taxon>Geobacteraceae</taxon>
        <taxon>Geobacter</taxon>
    </lineage>
</organism>
<feature type="region of interest" description="Disordered" evidence="1">
    <location>
        <begin position="30"/>
        <end position="49"/>
    </location>
</feature>
<dbReference type="NCBIfam" id="NF040466">
    <property type="entry name" value="ydjY_domain"/>
    <property type="match status" value="1"/>
</dbReference>
<sequence length="253" mass="26907">MRFARRVSAAATLAIAVSVSLPAAAPGAQQAPQPIAAPPVAENQAPLPAPPGEISPDYAVPAVQKVAPGKYRLGEILIDKGARSISFPAEVNMKQGLLEYLLVKNGGKTHESLLRTRVQPYHLQLACLLLGMEGGRRALSAQGAAETPDGETVELSFQLADGKRVRAEQWLMHLLAGERREVPKLRWIFTGSQVRDGVFAAQSDGSIAALYHDPVAMIDNASPEGASDEIWYAMESAVPPVGTPVTVLIHLSP</sequence>
<dbReference type="InterPro" id="IPR047750">
    <property type="entry name" value="YdjY-like"/>
</dbReference>
<protein>
    <submittedName>
        <fullName evidence="3">Uncharacterized protein</fullName>
    </submittedName>
</protein>
<feature type="signal peptide" evidence="2">
    <location>
        <begin position="1"/>
        <end position="23"/>
    </location>
</feature>
<name>C6DZS8_GEOSM</name>
<keyword evidence="2" id="KW-0732">Signal</keyword>
<dbReference type="KEGG" id="gem:GM21_2429"/>
<dbReference type="OrthoDB" id="5397315at2"/>
<dbReference type="HOGENOM" id="CLU_1097372_0_0_7"/>
<gene>
    <name evidence="3" type="ordered locus">GM21_2429</name>
</gene>
<evidence type="ECO:0000256" key="2">
    <source>
        <dbReference type="SAM" id="SignalP"/>
    </source>
</evidence>